<accession>A0A8T0IC04</accession>
<dbReference type="InterPro" id="IPR056168">
    <property type="entry name" value="TPR_IF140/IFT172/WDR19"/>
</dbReference>
<evidence type="ECO:0000259" key="7">
    <source>
        <dbReference type="Pfam" id="PF24762"/>
    </source>
</evidence>
<sequence length="840" mass="94601">MEEAATEVAGVMEARRWNFAWRCRGRSAIVQIASNQAAILQLDNPENTKVLSVVSAIKGVGLWKQHYVIWKLNDAEIFELNSQGIEHVAKIGIVEGAHLAIHNRSVFMTVEDGVEVLSFKGERKQLLLVDDFQGKALQLEVCEEALVAVTSENRIRFWKIGHSEVKPAGLPSGRKADHVGKIHSVRCNCDGTKVSFLAEALESDGAEEKLFVYDDYLDKFLCYEFENRKPVSHCWDDEDCRLLACQTMCSEVKDSDEFEEKETAASVVSTFFVTSDYPQGIFEYEKQIEVLNDQRLLVGVSVPHLIFYTEGLAPSADELAAPGPFEMKVLRDFVGFEDVDQKTKKGLTNFNYNLVLGPIMLVAAYKSISWIQDYAIWKNLAAICVKTKRTDIAAYCFGRMQDAYGVELIEKAEKEPEEDARVAMVAIQLGQIDDAKELYSNCKRYDLLNQLYQLCCEWEKALDVATKNDRVHLKNTHHSYAKYLEARGKYKDAIHHFELSGTHRYEVPRMLYAAQQVEELQDYIDNSSDPALQRWWAHFCEANDLLSEAVEYYIAAGDTCSLVRVHCYQKDFYAAAEVVSSSGNAAGAFQLAREYEKIGDIRQAIHFFKFAGKSSYAAQLAMKTGMDSELLPLSLQSSKEMMLVSARYFQKKGMSEEAALLYQKGGDLGTAIDICFRSQLYDALKNIAEGLDESADPSLLAKCGDYLLQHKQFDKAVKLFIAAKLHHQALDVCTKEGITITEAMAEAICPKEEDRRNEEHAQLLSRLAASCHAQGSYHLACKKYTQAGDRVMAMKALLKSGDTERIIFFASVSRRVGRRRFLCWLLITCRLSTGMGMPIS</sequence>
<keyword evidence="4" id="KW-0969">Cilium</keyword>
<evidence type="ECO:0000259" key="6">
    <source>
        <dbReference type="Pfam" id="PF23385"/>
    </source>
</evidence>
<reference evidence="8" key="1">
    <citation type="submission" date="2020-06" db="EMBL/GenBank/DDBJ databases">
        <title>WGS assembly of Ceratodon purpureus strain R40.</title>
        <authorList>
            <person name="Carey S.B."/>
            <person name="Jenkins J."/>
            <person name="Shu S."/>
            <person name="Lovell J.T."/>
            <person name="Sreedasyam A."/>
            <person name="Maumus F."/>
            <person name="Tiley G.P."/>
            <person name="Fernandez-Pozo N."/>
            <person name="Barry K."/>
            <person name="Chen C."/>
            <person name="Wang M."/>
            <person name="Lipzen A."/>
            <person name="Daum C."/>
            <person name="Saski C.A."/>
            <person name="Payton A.C."/>
            <person name="Mcbreen J.C."/>
            <person name="Conrad R.E."/>
            <person name="Kollar L.M."/>
            <person name="Olsson S."/>
            <person name="Huttunen S."/>
            <person name="Landis J.B."/>
            <person name="Wickett N.J."/>
            <person name="Johnson M.G."/>
            <person name="Rensing S.A."/>
            <person name="Grimwood J."/>
            <person name="Schmutz J."/>
            <person name="Mcdaniel S.F."/>
        </authorList>
    </citation>
    <scope>NUCLEOTIDE SEQUENCE</scope>
    <source>
        <strain evidence="8">R40</strain>
    </source>
</reference>
<dbReference type="PANTHER" id="PTHR15722:SF7">
    <property type="entry name" value="INTRAFLAGELLAR TRANSPORT PROTEIN 140 HOMOLOG"/>
    <property type="match status" value="1"/>
</dbReference>
<protein>
    <submittedName>
        <fullName evidence="8">Uncharacterized protein</fullName>
    </submittedName>
</protein>
<evidence type="ECO:0000313" key="9">
    <source>
        <dbReference type="Proteomes" id="UP000822688"/>
    </source>
</evidence>
<dbReference type="AlphaFoldDB" id="A0A8T0IC04"/>
<evidence type="ECO:0000256" key="5">
    <source>
        <dbReference type="ARBA" id="ARBA00023273"/>
    </source>
</evidence>
<comment type="subcellular location">
    <subcellularLocation>
        <location evidence="1">Cell projection</location>
        <location evidence="1">Cilium</location>
    </subcellularLocation>
</comment>
<proteinExistence type="predicted"/>
<gene>
    <name evidence="8" type="ORF">KC19_4G137100</name>
</gene>
<feature type="domain" description="IFT140 second beta-propeller" evidence="6">
    <location>
        <begin position="28"/>
        <end position="228"/>
    </location>
</feature>
<name>A0A8T0IC04_CERPU</name>
<dbReference type="EMBL" id="CM026424">
    <property type="protein sequence ID" value="KAG0579948.1"/>
    <property type="molecule type" value="Genomic_DNA"/>
</dbReference>
<keyword evidence="5" id="KW-0966">Cell projection</keyword>
<dbReference type="Proteomes" id="UP000822688">
    <property type="component" value="Chromosome 4"/>
</dbReference>
<evidence type="ECO:0000256" key="2">
    <source>
        <dbReference type="ARBA" id="ARBA00022574"/>
    </source>
</evidence>
<organism evidence="8 9">
    <name type="scientific">Ceratodon purpureus</name>
    <name type="common">Fire moss</name>
    <name type="synonym">Dicranum purpureum</name>
    <dbReference type="NCBI Taxonomy" id="3225"/>
    <lineage>
        <taxon>Eukaryota</taxon>
        <taxon>Viridiplantae</taxon>
        <taxon>Streptophyta</taxon>
        <taxon>Embryophyta</taxon>
        <taxon>Bryophyta</taxon>
        <taxon>Bryophytina</taxon>
        <taxon>Bryopsida</taxon>
        <taxon>Dicranidae</taxon>
        <taxon>Pseudoditrichales</taxon>
        <taxon>Ditrichaceae</taxon>
        <taxon>Ceratodon</taxon>
    </lineage>
</organism>
<evidence type="ECO:0000256" key="3">
    <source>
        <dbReference type="ARBA" id="ARBA00022737"/>
    </source>
</evidence>
<dbReference type="GO" id="GO:0030991">
    <property type="term" value="C:intraciliary transport particle A"/>
    <property type="evidence" value="ECO:0007669"/>
    <property type="project" value="TreeGrafter"/>
</dbReference>
<keyword evidence="3" id="KW-0677">Repeat</keyword>
<dbReference type="Pfam" id="PF23385">
    <property type="entry name" value="Beta-prop_IFT140_2nd"/>
    <property type="match status" value="1"/>
</dbReference>
<dbReference type="GO" id="GO:0005930">
    <property type="term" value="C:axoneme"/>
    <property type="evidence" value="ECO:0007669"/>
    <property type="project" value="TreeGrafter"/>
</dbReference>
<evidence type="ECO:0000256" key="4">
    <source>
        <dbReference type="ARBA" id="ARBA00023069"/>
    </source>
</evidence>
<comment type="caution">
    <text evidence="8">The sequence shown here is derived from an EMBL/GenBank/DDBJ whole genome shotgun (WGS) entry which is preliminary data.</text>
</comment>
<evidence type="ECO:0000313" key="8">
    <source>
        <dbReference type="EMBL" id="KAG0579948.1"/>
    </source>
</evidence>
<dbReference type="GO" id="GO:0035721">
    <property type="term" value="P:intraciliary retrograde transport"/>
    <property type="evidence" value="ECO:0007669"/>
    <property type="project" value="TreeGrafter"/>
</dbReference>
<dbReference type="GO" id="GO:0036064">
    <property type="term" value="C:ciliary basal body"/>
    <property type="evidence" value="ECO:0007669"/>
    <property type="project" value="TreeGrafter"/>
</dbReference>
<dbReference type="Pfam" id="PF24762">
    <property type="entry name" value="TPR_IF140-IFT172"/>
    <property type="match status" value="1"/>
</dbReference>
<dbReference type="PANTHER" id="PTHR15722">
    <property type="entry name" value="IFT140/172-RELATED"/>
    <property type="match status" value="1"/>
</dbReference>
<keyword evidence="9" id="KW-1185">Reference proteome</keyword>
<feature type="domain" description="IF140/IFT172/WDR19 TPR" evidence="7">
    <location>
        <begin position="363"/>
        <end position="815"/>
    </location>
</feature>
<dbReference type="InterPro" id="IPR056155">
    <property type="entry name" value="Beta-prop_IFT140_2nd"/>
</dbReference>
<keyword evidence="2" id="KW-0853">WD repeat</keyword>
<dbReference type="Gene3D" id="1.25.40.470">
    <property type="match status" value="3"/>
</dbReference>
<evidence type="ECO:0000256" key="1">
    <source>
        <dbReference type="ARBA" id="ARBA00004138"/>
    </source>
</evidence>